<dbReference type="CDD" id="cd00082">
    <property type="entry name" value="HisKA"/>
    <property type="match status" value="1"/>
</dbReference>
<dbReference type="InterPro" id="IPR036890">
    <property type="entry name" value="HATPase_C_sf"/>
</dbReference>
<organism evidence="11 12">
    <name type="scientific">Enorma massiliensis</name>
    <dbReference type="NCBI Taxonomy" id="1472761"/>
    <lineage>
        <taxon>Bacteria</taxon>
        <taxon>Bacillati</taxon>
        <taxon>Actinomycetota</taxon>
        <taxon>Coriobacteriia</taxon>
        <taxon>Coriobacteriales</taxon>
        <taxon>Coriobacteriaceae</taxon>
        <taxon>Enorma</taxon>
    </lineage>
</organism>
<dbReference type="InterPro" id="IPR003594">
    <property type="entry name" value="HATPase_dom"/>
</dbReference>
<dbReference type="GO" id="GO:0007234">
    <property type="term" value="P:osmosensory signaling via phosphorelay pathway"/>
    <property type="evidence" value="ECO:0007669"/>
    <property type="project" value="TreeGrafter"/>
</dbReference>
<keyword evidence="5" id="KW-0547">Nucleotide-binding</keyword>
<proteinExistence type="predicted"/>
<dbReference type="AlphaFoldDB" id="A0A1Y3TZF9"/>
<dbReference type="PANTHER" id="PTHR42878:SF7">
    <property type="entry name" value="SENSOR HISTIDINE KINASE GLRK"/>
    <property type="match status" value="1"/>
</dbReference>
<comment type="subcellular location">
    <subcellularLocation>
        <location evidence="2">Cell membrane</location>
    </subcellularLocation>
</comment>
<dbReference type="SUPFAM" id="SSF47384">
    <property type="entry name" value="Homodimeric domain of signal transducing histidine kinase"/>
    <property type="match status" value="1"/>
</dbReference>
<dbReference type="GO" id="GO:0000155">
    <property type="term" value="F:phosphorelay sensor kinase activity"/>
    <property type="evidence" value="ECO:0007669"/>
    <property type="project" value="InterPro"/>
</dbReference>
<evidence type="ECO:0000256" key="7">
    <source>
        <dbReference type="ARBA" id="ARBA00022840"/>
    </source>
</evidence>
<evidence type="ECO:0000256" key="8">
    <source>
        <dbReference type="ARBA" id="ARBA00023012"/>
    </source>
</evidence>
<keyword evidence="7" id="KW-0067">ATP-binding</keyword>
<evidence type="ECO:0000256" key="4">
    <source>
        <dbReference type="ARBA" id="ARBA00022679"/>
    </source>
</evidence>
<dbReference type="InterPro" id="IPR005467">
    <property type="entry name" value="His_kinase_dom"/>
</dbReference>
<evidence type="ECO:0000313" key="12">
    <source>
        <dbReference type="Proteomes" id="UP000196560"/>
    </source>
</evidence>
<dbReference type="RefSeq" id="WP_087186869.1">
    <property type="nucleotide sequence ID" value="NZ_DBEYNO010000111.1"/>
</dbReference>
<dbReference type="InterPro" id="IPR036097">
    <property type="entry name" value="HisK_dim/P_sf"/>
</dbReference>
<dbReference type="SMART" id="SM00387">
    <property type="entry name" value="HATPase_c"/>
    <property type="match status" value="1"/>
</dbReference>
<evidence type="ECO:0000256" key="1">
    <source>
        <dbReference type="ARBA" id="ARBA00000085"/>
    </source>
</evidence>
<dbReference type="Gene3D" id="1.10.287.130">
    <property type="match status" value="1"/>
</dbReference>
<dbReference type="SUPFAM" id="SSF55874">
    <property type="entry name" value="ATPase domain of HSP90 chaperone/DNA topoisomerase II/histidine kinase"/>
    <property type="match status" value="1"/>
</dbReference>
<dbReference type="Proteomes" id="UP000196560">
    <property type="component" value="Unassembled WGS sequence"/>
</dbReference>
<dbReference type="Pfam" id="PF00512">
    <property type="entry name" value="HisKA"/>
    <property type="match status" value="1"/>
</dbReference>
<dbReference type="PANTHER" id="PTHR42878">
    <property type="entry name" value="TWO-COMPONENT HISTIDINE KINASE"/>
    <property type="match status" value="1"/>
</dbReference>
<dbReference type="EMBL" id="NFHO01000010">
    <property type="protein sequence ID" value="OUN41946.1"/>
    <property type="molecule type" value="Genomic_DNA"/>
</dbReference>
<accession>A0A1Y3TZF9</accession>
<evidence type="ECO:0000256" key="5">
    <source>
        <dbReference type="ARBA" id="ARBA00022741"/>
    </source>
</evidence>
<dbReference type="InterPro" id="IPR003661">
    <property type="entry name" value="HisK_dim/P_dom"/>
</dbReference>
<evidence type="ECO:0000256" key="3">
    <source>
        <dbReference type="ARBA" id="ARBA00012438"/>
    </source>
</evidence>
<dbReference type="STRING" id="1118060.GCA_000311845_00304"/>
<dbReference type="GO" id="GO:0005524">
    <property type="term" value="F:ATP binding"/>
    <property type="evidence" value="ECO:0007669"/>
    <property type="project" value="UniProtKB-KW"/>
</dbReference>
<reference evidence="12" key="1">
    <citation type="submission" date="2017-04" db="EMBL/GenBank/DDBJ databases">
        <title>Function of individual gut microbiota members based on whole genome sequencing of pure cultures obtained from chicken caecum.</title>
        <authorList>
            <person name="Medvecky M."/>
            <person name="Cejkova D."/>
            <person name="Polansky O."/>
            <person name="Karasova D."/>
            <person name="Kubasova T."/>
            <person name="Cizek A."/>
            <person name="Rychlik I."/>
        </authorList>
    </citation>
    <scope>NUCLEOTIDE SEQUENCE [LARGE SCALE GENOMIC DNA]</scope>
    <source>
        <strain evidence="12">An70</strain>
    </source>
</reference>
<evidence type="ECO:0000256" key="9">
    <source>
        <dbReference type="ARBA" id="ARBA00039401"/>
    </source>
</evidence>
<evidence type="ECO:0000313" key="11">
    <source>
        <dbReference type="EMBL" id="OUN41946.1"/>
    </source>
</evidence>
<dbReference type="GO" id="GO:0030295">
    <property type="term" value="F:protein kinase activator activity"/>
    <property type="evidence" value="ECO:0007669"/>
    <property type="project" value="TreeGrafter"/>
</dbReference>
<gene>
    <name evidence="11" type="ORF">B5G21_08870</name>
</gene>
<dbReference type="GO" id="GO:0000156">
    <property type="term" value="F:phosphorelay response regulator activity"/>
    <property type="evidence" value="ECO:0007669"/>
    <property type="project" value="TreeGrafter"/>
</dbReference>
<name>A0A1Y3TZF9_9ACTN</name>
<keyword evidence="6 11" id="KW-0418">Kinase</keyword>
<dbReference type="SMART" id="SM00388">
    <property type="entry name" value="HisKA"/>
    <property type="match status" value="1"/>
</dbReference>
<dbReference type="InterPro" id="IPR050351">
    <property type="entry name" value="BphY/WalK/GraS-like"/>
</dbReference>
<sequence length="304" mass="32943">MLAAALLVLGIALGALITMATYATELRRIARFLQTREPRSNARATTAVGAPGIRDLADAVNTELDRSSRERVDAQRHQDEFQRDLSALSHDIRTPLTGAKGYLQLAYDETDASTRQLHLAAATSRIDSTTALLDELFAYTKSTDPDLTLNMQPVALRPLIERVLVGHYPEFEKRGWEPELCMPDEAPGRELVVLADPDALARILENLVTNAVRHGSDAPRVLVQLTDRGEASVTVENPVASTASIDTARLFDRFYQADSARHAAGSGLGLAVSANLAHAMGMELTAHLSDAAPRSLSITLTCPR</sequence>
<keyword evidence="8" id="KW-0902">Two-component regulatory system</keyword>
<comment type="catalytic activity">
    <reaction evidence="1">
        <text>ATP + protein L-histidine = ADP + protein N-phospho-L-histidine.</text>
        <dbReference type="EC" id="2.7.13.3"/>
    </reaction>
</comment>
<dbReference type="Pfam" id="PF02518">
    <property type="entry name" value="HATPase_c"/>
    <property type="match status" value="1"/>
</dbReference>
<dbReference type="PROSITE" id="PS50109">
    <property type="entry name" value="HIS_KIN"/>
    <property type="match status" value="1"/>
</dbReference>
<evidence type="ECO:0000256" key="6">
    <source>
        <dbReference type="ARBA" id="ARBA00022777"/>
    </source>
</evidence>
<protein>
    <recommendedName>
        <fullName evidence="9">Sensor-like histidine kinase SenX3</fullName>
        <ecNumber evidence="3">2.7.13.3</ecNumber>
    </recommendedName>
</protein>
<feature type="domain" description="Histidine kinase" evidence="10">
    <location>
        <begin position="87"/>
        <end position="304"/>
    </location>
</feature>
<dbReference type="eggNOG" id="COG0642">
    <property type="taxonomic scope" value="Bacteria"/>
</dbReference>
<dbReference type="EC" id="2.7.13.3" evidence="3"/>
<dbReference type="Gene3D" id="3.30.565.10">
    <property type="entry name" value="Histidine kinase-like ATPase, C-terminal domain"/>
    <property type="match status" value="1"/>
</dbReference>
<evidence type="ECO:0000259" key="10">
    <source>
        <dbReference type="PROSITE" id="PS50109"/>
    </source>
</evidence>
<keyword evidence="4" id="KW-0808">Transferase</keyword>
<evidence type="ECO:0000256" key="2">
    <source>
        <dbReference type="ARBA" id="ARBA00004236"/>
    </source>
</evidence>
<comment type="caution">
    <text evidence="11">The sequence shown here is derived from an EMBL/GenBank/DDBJ whole genome shotgun (WGS) entry which is preliminary data.</text>
</comment>
<keyword evidence="12" id="KW-1185">Reference proteome</keyword>
<dbReference type="GO" id="GO:0005886">
    <property type="term" value="C:plasma membrane"/>
    <property type="evidence" value="ECO:0007669"/>
    <property type="project" value="UniProtKB-SubCell"/>
</dbReference>